<dbReference type="GO" id="GO:0006285">
    <property type="term" value="P:base-excision repair, AP site formation"/>
    <property type="evidence" value="ECO:0007669"/>
    <property type="project" value="TreeGrafter"/>
</dbReference>
<keyword evidence="3" id="KW-0227">DNA damage</keyword>
<reference evidence="6 7" key="1">
    <citation type="submission" date="2019-09" db="EMBL/GenBank/DDBJ databases">
        <title>Actinomadura physcomitrii sp. nov., a novel actinomycete isolated from moss [Physcomitrium sphaericum (Ludw) Fuernr].</title>
        <authorList>
            <person name="Liu C."/>
            <person name="Zhuang X."/>
        </authorList>
    </citation>
    <scope>NUCLEOTIDE SEQUENCE [LARGE SCALE GENOMIC DNA]</scope>
    <source>
        <strain evidence="6 7">CYP1-1B</strain>
    </source>
</reference>
<dbReference type="InterPro" id="IPR011257">
    <property type="entry name" value="DNA_glycosylase"/>
</dbReference>
<dbReference type="EC" id="3.2.2.21" evidence="2"/>
<dbReference type="Gene3D" id="1.10.340.30">
    <property type="entry name" value="Hypothetical protein, domain 2"/>
    <property type="match status" value="1"/>
</dbReference>
<dbReference type="AlphaFoldDB" id="A0A6L3VY96"/>
<dbReference type="GO" id="GO:0043916">
    <property type="term" value="F:DNA-7-methylguanine glycosylase activity"/>
    <property type="evidence" value="ECO:0007669"/>
    <property type="project" value="TreeGrafter"/>
</dbReference>
<evidence type="ECO:0000256" key="2">
    <source>
        <dbReference type="ARBA" id="ARBA00012000"/>
    </source>
</evidence>
<name>A0A6L3VY96_9ACTN</name>
<evidence type="ECO:0000256" key="4">
    <source>
        <dbReference type="ARBA" id="ARBA00023204"/>
    </source>
</evidence>
<evidence type="ECO:0000256" key="3">
    <source>
        <dbReference type="ARBA" id="ARBA00022763"/>
    </source>
</evidence>
<comment type="catalytic activity">
    <reaction evidence="1">
        <text>Hydrolysis of alkylated DNA, releasing 3-methyladenine, 3-methylguanine, 7-methylguanine and 7-methyladenine.</text>
        <dbReference type="EC" id="3.2.2.21"/>
    </reaction>
</comment>
<dbReference type="GO" id="GO:0008725">
    <property type="term" value="F:DNA-3-methyladenine glycosylase activity"/>
    <property type="evidence" value="ECO:0007669"/>
    <property type="project" value="TreeGrafter"/>
</dbReference>
<dbReference type="InterPro" id="IPR037046">
    <property type="entry name" value="AlkA_N_sf"/>
</dbReference>
<dbReference type="InterPro" id="IPR003265">
    <property type="entry name" value="HhH-GPD_domain"/>
</dbReference>
<dbReference type="InterPro" id="IPR051912">
    <property type="entry name" value="Alkylbase_DNA_Glycosylase/TA"/>
</dbReference>
<accession>A0A6L3VY96</accession>
<gene>
    <name evidence="6" type="ORF">F9B16_17625</name>
</gene>
<sequence length="297" mass="32037">MTVPHPFTETVHLPATPPFDLGAALRFMGGFAPTAGEQSIDGGTLTKALRAAGRTVAAQVVQEGDGVRATLHAAEPLTEDVVRAAADRVAFHLSLADDLTGFYAIGRADPAFAPVLDRLYGYHQVKFPTPLENLVWAILSQRAPQAAAARGKHALRDAFGDRITVDGTEYAAFPDIDQLVTLSEGRIAELVGNERKARYLHGALHAWHGADEDFLRTGPFGEVKDFLLSLPGVGAWSANFILIRGLGRMDETPLEKALRGAASRAYGRPLSDADLQRIADGYAPWQGYWAHYLRAAS</sequence>
<dbReference type="PANTHER" id="PTHR43003">
    <property type="entry name" value="DNA-3-METHYLADENINE GLYCOSYLASE"/>
    <property type="match status" value="1"/>
</dbReference>
<dbReference type="OrthoDB" id="9811249at2"/>
<evidence type="ECO:0000313" key="6">
    <source>
        <dbReference type="EMBL" id="KAB2380492.1"/>
    </source>
</evidence>
<dbReference type="SUPFAM" id="SSF48150">
    <property type="entry name" value="DNA-glycosylase"/>
    <property type="match status" value="1"/>
</dbReference>
<proteinExistence type="predicted"/>
<keyword evidence="7" id="KW-1185">Reference proteome</keyword>
<dbReference type="Proteomes" id="UP000483004">
    <property type="component" value="Unassembled WGS sequence"/>
</dbReference>
<dbReference type="EMBL" id="WBMR01000044">
    <property type="protein sequence ID" value="KAB2380492.1"/>
    <property type="molecule type" value="Genomic_DNA"/>
</dbReference>
<feature type="domain" description="HhH-GPD" evidence="5">
    <location>
        <begin position="139"/>
        <end position="297"/>
    </location>
</feature>
<protein>
    <recommendedName>
        <fullName evidence="2">DNA-3-methyladenine glycosylase II</fullName>
        <ecNumber evidence="2">3.2.2.21</ecNumber>
    </recommendedName>
</protein>
<keyword evidence="4" id="KW-0234">DNA repair</keyword>
<dbReference type="GO" id="GO:0032131">
    <property type="term" value="F:alkylated DNA binding"/>
    <property type="evidence" value="ECO:0007669"/>
    <property type="project" value="TreeGrafter"/>
</dbReference>
<dbReference type="SMART" id="SM00478">
    <property type="entry name" value="ENDO3c"/>
    <property type="match status" value="1"/>
</dbReference>
<dbReference type="GO" id="GO:0032993">
    <property type="term" value="C:protein-DNA complex"/>
    <property type="evidence" value="ECO:0007669"/>
    <property type="project" value="TreeGrafter"/>
</dbReference>
<evidence type="ECO:0000313" key="7">
    <source>
        <dbReference type="Proteomes" id="UP000483004"/>
    </source>
</evidence>
<dbReference type="PANTHER" id="PTHR43003:SF5">
    <property type="entry name" value="DNA-3-METHYLADENINE GLYCOSYLASE"/>
    <property type="match status" value="1"/>
</dbReference>
<dbReference type="Gene3D" id="3.30.310.20">
    <property type="entry name" value="DNA-3-methyladenine glycosylase AlkA, N-terminal domain"/>
    <property type="match status" value="1"/>
</dbReference>
<organism evidence="6 7">
    <name type="scientific">Actinomadura montaniterrae</name>
    <dbReference type="NCBI Taxonomy" id="1803903"/>
    <lineage>
        <taxon>Bacteria</taxon>
        <taxon>Bacillati</taxon>
        <taxon>Actinomycetota</taxon>
        <taxon>Actinomycetes</taxon>
        <taxon>Streptosporangiales</taxon>
        <taxon>Thermomonosporaceae</taxon>
        <taxon>Actinomadura</taxon>
    </lineage>
</organism>
<evidence type="ECO:0000256" key="1">
    <source>
        <dbReference type="ARBA" id="ARBA00000086"/>
    </source>
</evidence>
<dbReference type="GO" id="GO:0006307">
    <property type="term" value="P:DNA alkylation repair"/>
    <property type="evidence" value="ECO:0007669"/>
    <property type="project" value="TreeGrafter"/>
</dbReference>
<comment type="caution">
    <text evidence="6">The sequence shown here is derived from an EMBL/GenBank/DDBJ whole genome shotgun (WGS) entry which is preliminary data.</text>
</comment>
<evidence type="ECO:0000259" key="5">
    <source>
        <dbReference type="SMART" id="SM00478"/>
    </source>
</evidence>
<dbReference type="RefSeq" id="WP_151541173.1">
    <property type="nucleotide sequence ID" value="NZ_WBMR01000044.1"/>
</dbReference>